<evidence type="ECO:0000313" key="4">
    <source>
        <dbReference type="EMBL" id="CAF5208384.1"/>
    </source>
</evidence>
<reference evidence="4" key="1">
    <citation type="submission" date="2021-02" db="EMBL/GenBank/DDBJ databases">
        <authorList>
            <person name="Nowell W R."/>
        </authorList>
    </citation>
    <scope>NUCLEOTIDE SEQUENCE</scope>
</reference>
<dbReference type="GO" id="GO:0030036">
    <property type="term" value="P:actin cytoskeleton organization"/>
    <property type="evidence" value="ECO:0007669"/>
    <property type="project" value="TreeGrafter"/>
</dbReference>
<dbReference type="GO" id="GO:0005178">
    <property type="term" value="F:integrin binding"/>
    <property type="evidence" value="ECO:0007669"/>
    <property type="project" value="TreeGrafter"/>
</dbReference>
<proteinExistence type="predicted"/>
<dbReference type="SUPFAM" id="SSF47220">
    <property type="entry name" value="alpha-catenin/vinculin-like"/>
    <property type="match status" value="1"/>
</dbReference>
<dbReference type="GO" id="GO:0098609">
    <property type="term" value="P:cell-cell adhesion"/>
    <property type="evidence" value="ECO:0007669"/>
    <property type="project" value="TreeGrafter"/>
</dbReference>
<dbReference type="GO" id="GO:0051015">
    <property type="term" value="F:actin filament binding"/>
    <property type="evidence" value="ECO:0007669"/>
    <property type="project" value="InterPro"/>
</dbReference>
<dbReference type="Proteomes" id="UP000681720">
    <property type="component" value="Unassembled WGS sequence"/>
</dbReference>
<gene>
    <name evidence="4" type="ORF">GIL414_LOCUS78934</name>
</gene>
<comment type="subcellular location">
    <subcellularLocation>
        <location evidence="1">Cytoplasm</location>
    </subcellularLocation>
</comment>
<evidence type="ECO:0000259" key="3">
    <source>
        <dbReference type="Pfam" id="PF21896"/>
    </source>
</evidence>
<dbReference type="Pfam" id="PF21896">
    <property type="entry name" value="Talin_IBS2B"/>
    <property type="match status" value="1"/>
</dbReference>
<protein>
    <recommendedName>
        <fullName evidence="3">Talin IBS2B domain-containing protein</fullName>
    </recommendedName>
</protein>
<dbReference type="GO" id="GO:0005737">
    <property type="term" value="C:cytoplasm"/>
    <property type="evidence" value="ECO:0007669"/>
    <property type="project" value="UniProtKB-SubCell"/>
</dbReference>
<dbReference type="InterPro" id="IPR036723">
    <property type="entry name" value="Alpha-catenin/vinculin-like_sf"/>
</dbReference>
<name>A0A8S3IXF5_9BILA</name>
<organism evidence="4 5">
    <name type="scientific">Rotaria magnacalcarata</name>
    <dbReference type="NCBI Taxonomy" id="392030"/>
    <lineage>
        <taxon>Eukaryota</taxon>
        <taxon>Metazoa</taxon>
        <taxon>Spiralia</taxon>
        <taxon>Gnathifera</taxon>
        <taxon>Rotifera</taxon>
        <taxon>Eurotatoria</taxon>
        <taxon>Bdelloidea</taxon>
        <taxon>Philodinida</taxon>
        <taxon>Philodinidae</taxon>
        <taxon>Rotaria</taxon>
    </lineage>
</organism>
<dbReference type="GO" id="GO:0005925">
    <property type="term" value="C:focal adhesion"/>
    <property type="evidence" value="ECO:0007669"/>
    <property type="project" value="TreeGrafter"/>
</dbReference>
<keyword evidence="2" id="KW-0963">Cytoplasm</keyword>
<dbReference type="AlphaFoldDB" id="A0A8S3IXF5"/>
<evidence type="ECO:0000313" key="5">
    <source>
        <dbReference type="Proteomes" id="UP000681720"/>
    </source>
</evidence>
<dbReference type="PANTHER" id="PTHR19981:SF1">
    <property type="entry name" value="RHEA, ISOFORM B"/>
    <property type="match status" value="1"/>
</dbReference>
<sequence>MNTIISQLINAVNQNDEKTLENCVHDVLQALRKLIVCTRHIIAASNDPQIQKNIIERLHDVLQHFTHFLCEAKKSIGTANEQNKLSHIAHNLFSALNSCTLKIASQRYLNEAIKQMSEYIYTLAGPFDRKLPLASIDSDEINRSAAMFNQATHDLVISTHTGGTQDLAQTSAHFSRAFGEFIGNGIDYVNHQQEDEKRSRLIISLKNVHTSSNQLLERAKSMSVEPITKENDIKYQLADAAR</sequence>
<dbReference type="GO" id="GO:0005886">
    <property type="term" value="C:plasma membrane"/>
    <property type="evidence" value="ECO:0007669"/>
    <property type="project" value="TreeGrafter"/>
</dbReference>
<comment type="caution">
    <text evidence="4">The sequence shown here is derived from an EMBL/GenBank/DDBJ whole genome shotgun (WGS) entry which is preliminary data.</text>
</comment>
<dbReference type="PANTHER" id="PTHR19981">
    <property type="entry name" value="TALIN"/>
    <property type="match status" value="1"/>
</dbReference>
<accession>A0A8S3IXF5</accession>
<dbReference type="Gene3D" id="1.20.1420.10">
    <property type="entry name" value="Talin, central domain"/>
    <property type="match status" value="2"/>
</dbReference>
<dbReference type="InterPro" id="IPR054082">
    <property type="entry name" value="Talin_IBS2B"/>
</dbReference>
<dbReference type="EMBL" id="CAJOBJ010351122">
    <property type="protein sequence ID" value="CAF5208384.1"/>
    <property type="molecule type" value="Genomic_DNA"/>
</dbReference>
<evidence type="ECO:0000256" key="1">
    <source>
        <dbReference type="ARBA" id="ARBA00004496"/>
    </source>
</evidence>
<evidence type="ECO:0000256" key="2">
    <source>
        <dbReference type="ARBA" id="ARBA00022490"/>
    </source>
</evidence>
<feature type="non-terminal residue" evidence="4">
    <location>
        <position position="1"/>
    </location>
</feature>
<feature type="domain" description="Talin IBS2B" evidence="3">
    <location>
        <begin position="14"/>
        <end position="105"/>
    </location>
</feature>